<evidence type="ECO:0000256" key="2">
    <source>
        <dbReference type="ARBA" id="ARBA00022617"/>
    </source>
</evidence>
<proteinExistence type="predicted"/>
<protein>
    <submittedName>
        <fullName evidence="9">C-type cytochrome</fullName>
    </submittedName>
</protein>
<keyword evidence="4" id="KW-0249">Electron transport</keyword>
<organism evidence="9 10">
    <name type="scientific">Halobacteriovorax vibrionivorans</name>
    <dbReference type="NCBI Taxonomy" id="2152716"/>
    <lineage>
        <taxon>Bacteria</taxon>
        <taxon>Pseudomonadati</taxon>
        <taxon>Bdellovibrionota</taxon>
        <taxon>Bacteriovoracia</taxon>
        <taxon>Bacteriovoracales</taxon>
        <taxon>Halobacteriovoraceae</taxon>
        <taxon>Halobacteriovorax</taxon>
    </lineage>
</organism>
<gene>
    <name evidence="9" type="ORF">DAY19_00120</name>
</gene>
<keyword evidence="1" id="KW-0813">Transport</keyword>
<evidence type="ECO:0000256" key="6">
    <source>
        <dbReference type="PROSITE-ProRule" id="PRU00433"/>
    </source>
</evidence>
<accession>A0ABY0IGY0</accession>
<evidence type="ECO:0000256" key="7">
    <source>
        <dbReference type="SAM" id="SignalP"/>
    </source>
</evidence>
<dbReference type="EMBL" id="QDKL01000001">
    <property type="protein sequence ID" value="RZF22206.1"/>
    <property type="molecule type" value="Genomic_DNA"/>
</dbReference>
<dbReference type="Gene3D" id="1.10.760.10">
    <property type="entry name" value="Cytochrome c-like domain"/>
    <property type="match status" value="1"/>
</dbReference>
<dbReference type="PANTHER" id="PTHR33751:SF9">
    <property type="entry name" value="CYTOCHROME C4"/>
    <property type="match status" value="1"/>
</dbReference>
<keyword evidence="2 6" id="KW-0349">Heme</keyword>
<feature type="signal peptide" evidence="7">
    <location>
        <begin position="1"/>
        <end position="20"/>
    </location>
</feature>
<keyword evidence="10" id="KW-1185">Reference proteome</keyword>
<evidence type="ECO:0000256" key="3">
    <source>
        <dbReference type="ARBA" id="ARBA00022723"/>
    </source>
</evidence>
<evidence type="ECO:0000256" key="4">
    <source>
        <dbReference type="ARBA" id="ARBA00022982"/>
    </source>
</evidence>
<keyword evidence="3 6" id="KW-0479">Metal-binding</keyword>
<dbReference type="InterPro" id="IPR009056">
    <property type="entry name" value="Cyt_c-like_dom"/>
</dbReference>
<keyword evidence="7" id="KW-0732">Signal</keyword>
<feature type="chain" id="PRO_5047507398" evidence="7">
    <location>
        <begin position="21"/>
        <end position="121"/>
    </location>
</feature>
<sequence length="121" mass="13075">MVNLFKITIVAALLSVSAFAGDAAKGKAIYKKVNCALCHNADGMGKAKDGKLAIVKGPRIAGLDAAYIAEQVTAIKSKKRKTKYTTMMWTKIRGLSDKDIKDVAAYVSTMSKDKFKGMLQK</sequence>
<keyword evidence="5 6" id="KW-0408">Iron</keyword>
<evidence type="ECO:0000256" key="1">
    <source>
        <dbReference type="ARBA" id="ARBA00022448"/>
    </source>
</evidence>
<dbReference type="PROSITE" id="PS51007">
    <property type="entry name" value="CYTC"/>
    <property type="match status" value="1"/>
</dbReference>
<dbReference type="InterPro" id="IPR050597">
    <property type="entry name" value="Cytochrome_c_Oxidase_Subunit"/>
</dbReference>
<evidence type="ECO:0000256" key="5">
    <source>
        <dbReference type="ARBA" id="ARBA00023004"/>
    </source>
</evidence>
<feature type="domain" description="Cytochrome c" evidence="8">
    <location>
        <begin position="21"/>
        <end position="111"/>
    </location>
</feature>
<evidence type="ECO:0000313" key="10">
    <source>
        <dbReference type="Proteomes" id="UP000443582"/>
    </source>
</evidence>
<dbReference type="InterPro" id="IPR036909">
    <property type="entry name" value="Cyt_c-like_dom_sf"/>
</dbReference>
<dbReference type="Pfam" id="PF00034">
    <property type="entry name" value="Cytochrom_C"/>
    <property type="match status" value="1"/>
</dbReference>
<evidence type="ECO:0000259" key="8">
    <source>
        <dbReference type="PROSITE" id="PS51007"/>
    </source>
</evidence>
<evidence type="ECO:0000313" key="9">
    <source>
        <dbReference type="EMBL" id="RZF22206.1"/>
    </source>
</evidence>
<comment type="caution">
    <text evidence="9">The sequence shown here is derived from an EMBL/GenBank/DDBJ whole genome shotgun (WGS) entry which is preliminary data.</text>
</comment>
<reference evidence="10" key="1">
    <citation type="journal article" date="2019" name="Int. J. Syst. Evol. Microbiol.">
        <title>Halobacteriovorax valvorus sp. nov., a novel prokaryotic predator isolated from coastal seawater of China.</title>
        <authorList>
            <person name="Chen M.-X."/>
        </authorList>
    </citation>
    <scope>NUCLEOTIDE SEQUENCE [LARGE SCALE GENOMIC DNA]</scope>
    <source>
        <strain evidence="10">BL9</strain>
    </source>
</reference>
<dbReference type="Proteomes" id="UP000443582">
    <property type="component" value="Unassembled WGS sequence"/>
</dbReference>
<dbReference type="PANTHER" id="PTHR33751">
    <property type="entry name" value="CBB3-TYPE CYTOCHROME C OXIDASE SUBUNIT FIXP"/>
    <property type="match status" value="1"/>
</dbReference>
<dbReference type="SUPFAM" id="SSF46626">
    <property type="entry name" value="Cytochrome c"/>
    <property type="match status" value="1"/>
</dbReference>
<name>A0ABY0IGY0_9BACT</name>